<accession>A0A6M3KYJ9</accession>
<evidence type="ECO:0000313" key="1">
    <source>
        <dbReference type="EMBL" id="QJA86762.1"/>
    </source>
</evidence>
<protein>
    <submittedName>
        <fullName evidence="1">Uncharacterized protein</fullName>
    </submittedName>
</protein>
<dbReference type="AlphaFoldDB" id="A0A6M3KYJ9"/>
<name>A0A6M3KYJ9_9ZZZZ</name>
<sequence length="49" mass="5725">MDLELFRCAQINFNNVEKLVPLLKEYPIFQIAKTQLAEAIEVAEKEEDE</sequence>
<dbReference type="EMBL" id="MT142657">
    <property type="protein sequence ID" value="QJA86762.1"/>
    <property type="molecule type" value="Genomic_DNA"/>
</dbReference>
<reference evidence="1" key="1">
    <citation type="submission" date="2020-03" db="EMBL/GenBank/DDBJ databases">
        <title>The deep terrestrial virosphere.</title>
        <authorList>
            <person name="Holmfeldt K."/>
            <person name="Nilsson E."/>
            <person name="Simone D."/>
            <person name="Lopez-Fernandez M."/>
            <person name="Wu X."/>
            <person name="de Brujin I."/>
            <person name="Lundin D."/>
            <person name="Andersson A."/>
            <person name="Bertilsson S."/>
            <person name="Dopson M."/>
        </authorList>
    </citation>
    <scope>NUCLEOTIDE SEQUENCE</scope>
    <source>
        <strain evidence="1">MM415B03123</strain>
    </source>
</reference>
<organism evidence="1">
    <name type="scientific">viral metagenome</name>
    <dbReference type="NCBI Taxonomy" id="1070528"/>
    <lineage>
        <taxon>unclassified sequences</taxon>
        <taxon>metagenomes</taxon>
        <taxon>organismal metagenomes</taxon>
    </lineage>
</organism>
<gene>
    <name evidence="1" type="ORF">MM415B03123_0020</name>
</gene>
<proteinExistence type="predicted"/>